<proteinExistence type="predicted"/>
<reference evidence="2" key="1">
    <citation type="submission" date="2022-12" db="EMBL/GenBank/DDBJ databases">
        <title>Draft genome assemblies for two species of Escallonia (Escalloniales).</title>
        <authorList>
            <person name="Chanderbali A."/>
            <person name="Dervinis C."/>
            <person name="Anghel I."/>
            <person name="Soltis D."/>
            <person name="Soltis P."/>
            <person name="Zapata F."/>
        </authorList>
    </citation>
    <scope>NUCLEOTIDE SEQUENCE</scope>
    <source>
        <strain evidence="2">UCBG92.1500</strain>
        <tissue evidence="2">Leaf</tissue>
    </source>
</reference>
<evidence type="ECO:0000313" key="2">
    <source>
        <dbReference type="EMBL" id="KAK2968965.1"/>
    </source>
</evidence>
<sequence length="100" mass="11134">MQPIFNLQSSCGLPICLSGITRPLTVSTEMADHDRRREAMKKRHKSQSREVLPADQEMGLVRNHERVVGEIREGEIEGDLAGIVLDLSYRCLQACTAKAA</sequence>
<evidence type="ECO:0000256" key="1">
    <source>
        <dbReference type="SAM" id="MobiDB-lite"/>
    </source>
</evidence>
<name>A0AA88R1I1_9ASTE</name>
<gene>
    <name evidence="2" type="ORF">RJ640_012419</name>
</gene>
<dbReference type="EMBL" id="JAVXUO010002863">
    <property type="protein sequence ID" value="KAK2968965.1"/>
    <property type="molecule type" value="Genomic_DNA"/>
</dbReference>
<feature type="region of interest" description="Disordered" evidence="1">
    <location>
        <begin position="31"/>
        <end position="56"/>
    </location>
</feature>
<dbReference type="Proteomes" id="UP001187471">
    <property type="component" value="Unassembled WGS sequence"/>
</dbReference>
<keyword evidence="3" id="KW-1185">Reference proteome</keyword>
<comment type="caution">
    <text evidence="2">The sequence shown here is derived from an EMBL/GenBank/DDBJ whole genome shotgun (WGS) entry which is preliminary data.</text>
</comment>
<accession>A0AA88R1I1</accession>
<dbReference type="AlphaFoldDB" id="A0AA88R1I1"/>
<organism evidence="2 3">
    <name type="scientific">Escallonia rubra</name>
    <dbReference type="NCBI Taxonomy" id="112253"/>
    <lineage>
        <taxon>Eukaryota</taxon>
        <taxon>Viridiplantae</taxon>
        <taxon>Streptophyta</taxon>
        <taxon>Embryophyta</taxon>
        <taxon>Tracheophyta</taxon>
        <taxon>Spermatophyta</taxon>
        <taxon>Magnoliopsida</taxon>
        <taxon>eudicotyledons</taxon>
        <taxon>Gunneridae</taxon>
        <taxon>Pentapetalae</taxon>
        <taxon>asterids</taxon>
        <taxon>campanulids</taxon>
        <taxon>Escalloniales</taxon>
        <taxon>Escalloniaceae</taxon>
        <taxon>Escallonia</taxon>
    </lineage>
</organism>
<protein>
    <submittedName>
        <fullName evidence="2">Uncharacterized protein</fullName>
    </submittedName>
</protein>
<evidence type="ECO:0000313" key="3">
    <source>
        <dbReference type="Proteomes" id="UP001187471"/>
    </source>
</evidence>